<dbReference type="SMART" id="SM00054">
    <property type="entry name" value="EFh"/>
    <property type="match status" value="3"/>
</dbReference>
<protein>
    <recommendedName>
        <fullName evidence="3">EF-hand domain-containing protein</fullName>
    </recommendedName>
</protein>
<dbReference type="KEGG" id="spu:585870"/>
<dbReference type="Pfam" id="PF13499">
    <property type="entry name" value="EF-hand_7"/>
    <property type="match status" value="1"/>
</dbReference>
<evidence type="ECO:0000313" key="5">
    <source>
        <dbReference type="Proteomes" id="UP000007110"/>
    </source>
</evidence>
<reference evidence="5" key="1">
    <citation type="submission" date="2015-02" db="EMBL/GenBank/DDBJ databases">
        <title>Genome sequencing for Strongylocentrotus purpuratus.</title>
        <authorList>
            <person name="Murali S."/>
            <person name="Liu Y."/>
            <person name="Vee V."/>
            <person name="English A."/>
            <person name="Wang M."/>
            <person name="Skinner E."/>
            <person name="Han Y."/>
            <person name="Muzny D.M."/>
            <person name="Worley K.C."/>
            <person name="Gibbs R.A."/>
        </authorList>
    </citation>
    <scope>NUCLEOTIDE SEQUENCE</scope>
</reference>
<evidence type="ECO:0000256" key="2">
    <source>
        <dbReference type="ARBA" id="ARBA00022837"/>
    </source>
</evidence>
<proteinExistence type="predicted"/>
<dbReference type="OrthoDB" id="26525at2759"/>
<keyword evidence="2" id="KW-0106">Calcium</keyword>
<dbReference type="PANTHER" id="PTHR23048">
    <property type="entry name" value="MYOSIN LIGHT CHAIN 1, 3"/>
    <property type="match status" value="1"/>
</dbReference>
<dbReference type="InterPro" id="IPR018247">
    <property type="entry name" value="EF_Hand_1_Ca_BS"/>
</dbReference>
<feature type="domain" description="EF-hand" evidence="3">
    <location>
        <begin position="94"/>
        <end position="129"/>
    </location>
</feature>
<dbReference type="EnsemblMetazoa" id="XM_785675">
    <property type="protein sequence ID" value="XP_790768"/>
    <property type="gene ID" value="LOC585870"/>
</dbReference>
<dbReference type="InParanoid" id="A0A7M7RGJ0"/>
<reference evidence="4" key="2">
    <citation type="submission" date="2021-01" db="UniProtKB">
        <authorList>
            <consortium name="EnsemblMetazoa"/>
        </authorList>
    </citation>
    <scope>IDENTIFICATION</scope>
</reference>
<keyword evidence="5" id="KW-1185">Reference proteome</keyword>
<dbReference type="InterPro" id="IPR011992">
    <property type="entry name" value="EF-hand-dom_pair"/>
</dbReference>
<dbReference type="GO" id="GO:0005737">
    <property type="term" value="C:cytoplasm"/>
    <property type="evidence" value="ECO:0000318"/>
    <property type="project" value="GO_Central"/>
</dbReference>
<sequence length="167" mass="18939">MAANLLFSEDQIKGIREKFSTFDTDKNGTISCRFLIEALMTVGGYLKQTRDRDWDSGLDEIINKFQSDRKFEGEETIEFSEFLTMVAEQTTNTTRLSQYYAAFAAADKNGDRVLSADELHKALSTADPPMTKEDIDALFNKADLNKDGKINMYEFILAIKASFEDDK</sequence>
<dbReference type="AlphaFoldDB" id="A0A7M7RGJ0"/>
<organism evidence="4 5">
    <name type="scientific">Strongylocentrotus purpuratus</name>
    <name type="common">Purple sea urchin</name>
    <dbReference type="NCBI Taxonomy" id="7668"/>
    <lineage>
        <taxon>Eukaryota</taxon>
        <taxon>Metazoa</taxon>
        <taxon>Echinodermata</taxon>
        <taxon>Eleutherozoa</taxon>
        <taxon>Echinozoa</taxon>
        <taxon>Echinoidea</taxon>
        <taxon>Euechinoidea</taxon>
        <taxon>Echinacea</taxon>
        <taxon>Camarodonta</taxon>
        <taxon>Echinidea</taxon>
        <taxon>Strongylocentrotidae</taxon>
        <taxon>Strongylocentrotus</taxon>
    </lineage>
</organism>
<feature type="domain" description="EF-hand" evidence="3">
    <location>
        <begin position="130"/>
        <end position="165"/>
    </location>
</feature>
<dbReference type="SUPFAM" id="SSF47473">
    <property type="entry name" value="EF-hand"/>
    <property type="match status" value="1"/>
</dbReference>
<dbReference type="GO" id="GO:0000226">
    <property type="term" value="P:microtubule cytoskeleton organization"/>
    <property type="evidence" value="ECO:0000318"/>
    <property type="project" value="GO_Central"/>
</dbReference>
<dbReference type="PANTHER" id="PTHR23048:SF0">
    <property type="entry name" value="CALMODULIN LIKE 3"/>
    <property type="match status" value="1"/>
</dbReference>
<dbReference type="Pfam" id="PF13202">
    <property type="entry name" value="EF-hand_5"/>
    <property type="match status" value="1"/>
</dbReference>
<name>A0A7M7RGJ0_STRPU</name>
<evidence type="ECO:0000313" key="4">
    <source>
        <dbReference type="EnsemblMetazoa" id="XP_790768"/>
    </source>
</evidence>
<dbReference type="Proteomes" id="UP000007110">
    <property type="component" value="Unassembled WGS sequence"/>
</dbReference>
<evidence type="ECO:0000256" key="1">
    <source>
        <dbReference type="ARBA" id="ARBA00022737"/>
    </source>
</evidence>
<dbReference type="PROSITE" id="PS50222">
    <property type="entry name" value="EF_HAND_2"/>
    <property type="match status" value="3"/>
</dbReference>
<dbReference type="GO" id="GO:0005509">
    <property type="term" value="F:calcium ion binding"/>
    <property type="evidence" value="ECO:0000318"/>
    <property type="project" value="GO_Central"/>
</dbReference>
<dbReference type="PROSITE" id="PS00018">
    <property type="entry name" value="EF_HAND_1"/>
    <property type="match status" value="2"/>
</dbReference>
<dbReference type="CDD" id="cd00051">
    <property type="entry name" value="EFh"/>
    <property type="match status" value="1"/>
</dbReference>
<dbReference type="InterPro" id="IPR050230">
    <property type="entry name" value="CALM/Myosin/TropC-like"/>
</dbReference>
<dbReference type="RefSeq" id="XP_790768.1">
    <property type="nucleotide sequence ID" value="XM_785675.5"/>
</dbReference>
<dbReference type="GO" id="GO:0030234">
    <property type="term" value="F:enzyme regulator activity"/>
    <property type="evidence" value="ECO:0000318"/>
    <property type="project" value="GO_Central"/>
</dbReference>
<dbReference type="GeneID" id="585870"/>
<feature type="domain" description="EF-hand" evidence="3">
    <location>
        <begin position="10"/>
        <end position="45"/>
    </location>
</feature>
<dbReference type="FunFam" id="1.10.238.10:FF:000461">
    <property type="entry name" value="Calcium-binding protein SPEC 2D"/>
    <property type="match status" value="1"/>
</dbReference>
<keyword evidence="1" id="KW-0677">Repeat</keyword>
<dbReference type="InterPro" id="IPR002048">
    <property type="entry name" value="EF_hand_dom"/>
</dbReference>
<accession>A0A7M7RGJ0</accession>
<dbReference type="Gene3D" id="1.10.238.10">
    <property type="entry name" value="EF-hand"/>
    <property type="match status" value="2"/>
</dbReference>
<evidence type="ECO:0000259" key="3">
    <source>
        <dbReference type="PROSITE" id="PS50222"/>
    </source>
</evidence>